<dbReference type="STRING" id="1209072.GCA_000766945_02432"/>
<dbReference type="GO" id="GO:0031218">
    <property type="term" value="F:arabinogalactan endo-1,4-beta-galactosidase activity"/>
    <property type="evidence" value="ECO:0007669"/>
    <property type="project" value="UniProtKB-EC"/>
</dbReference>
<comment type="caution">
    <text evidence="7">The sequence shown here is derived from an EMBL/GenBank/DDBJ whole genome shotgun (WGS) entry which is preliminary data.</text>
</comment>
<evidence type="ECO:0000256" key="4">
    <source>
        <dbReference type="ARBA" id="ARBA00022801"/>
    </source>
</evidence>
<dbReference type="EC" id="3.2.1.89" evidence="3 6"/>
<dbReference type="InterPro" id="IPR017853">
    <property type="entry name" value="GH"/>
</dbReference>
<comment type="catalytic activity">
    <reaction evidence="1 6">
        <text>The enzyme specifically hydrolyzes (1-&gt;4)-beta-D-galactosidic linkages in type I arabinogalactans.</text>
        <dbReference type="EC" id="3.2.1.89"/>
    </reaction>
</comment>
<gene>
    <name evidence="7" type="ORF">CBP51_18010</name>
</gene>
<feature type="chain" id="PRO_5011814631" description="Arabinogalactan endo-beta-1,4-galactanase" evidence="6">
    <location>
        <begin position="26"/>
        <end position="335"/>
    </location>
</feature>
<dbReference type="InterPro" id="IPR011683">
    <property type="entry name" value="Glyco_hydro_53"/>
</dbReference>
<dbReference type="EMBL" id="NHNI01000002">
    <property type="protein sequence ID" value="OZY85042.1"/>
    <property type="molecule type" value="Genomic_DNA"/>
</dbReference>
<dbReference type="Gene3D" id="3.20.20.80">
    <property type="entry name" value="Glycosidases"/>
    <property type="match status" value="1"/>
</dbReference>
<reference evidence="8" key="1">
    <citation type="submission" date="2017-05" db="EMBL/GenBank/DDBJ databases">
        <authorList>
            <person name="Barney B.M."/>
        </authorList>
    </citation>
    <scope>NUCLEOTIDE SEQUENCE [LARGE SCALE GENOMIC DNA]</scope>
    <source>
        <strain evidence="8">PSBB022</strain>
    </source>
</reference>
<accession>A0A266Q5C8</accession>
<feature type="signal peptide" evidence="6">
    <location>
        <begin position="1"/>
        <end position="25"/>
    </location>
</feature>
<organism evidence="7 8">
    <name type="scientific">Cellvibrio mixtus</name>
    <dbReference type="NCBI Taxonomy" id="39650"/>
    <lineage>
        <taxon>Bacteria</taxon>
        <taxon>Pseudomonadati</taxon>
        <taxon>Pseudomonadota</taxon>
        <taxon>Gammaproteobacteria</taxon>
        <taxon>Cellvibrionales</taxon>
        <taxon>Cellvibrionaceae</taxon>
        <taxon>Cellvibrio</taxon>
    </lineage>
</organism>
<name>A0A266Q5C8_9GAMM</name>
<keyword evidence="4 6" id="KW-0378">Hydrolase</keyword>
<keyword evidence="6" id="KW-0732">Signal</keyword>
<evidence type="ECO:0000313" key="8">
    <source>
        <dbReference type="Proteomes" id="UP000216101"/>
    </source>
</evidence>
<dbReference type="GO" id="GO:0015926">
    <property type="term" value="F:glucosidase activity"/>
    <property type="evidence" value="ECO:0007669"/>
    <property type="project" value="InterPro"/>
</dbReference>
<dbReference type="AlphaFoldDB" id="A0A266Q5C8"/>
<evidence type="ECO:0000256" key="5">
    <source>
        <dbReference type="ARBA" id="ARBA00023295"/>
    </source>
</evidence>
<dbReference type="PANTHER" id="PTHR34983:SF1">
    <property type="entry name" value="ARABINOGALACTAN ENDO-BETA-1,4-GALACTANASE A"/>
    <property type="match status" value="1"/>
</dbReference>
<dbReference type="SUPFAM" id="SSF51445">
    <property type="entry name" value="(Trans)glycosidases"/>
    <property type="match status" value="1"/>
</dbReference>
<dbReference type="Pfam" id="PF07745">
    <property type="entry name" value="Glyco_hydro_53"/>
    <property type="match status" value="1"/>
</dbReference>
<evidence type="ECO:0000256" key="2">
    <source>
        <dbReference type="ARBA" id="ARBA00010687"/>
    </source>
</evidence>
<evidence type="ECO:0000313" key="7">
    <source>
        <dbReference type="EMBL" id="OZY85042.1"/>
    </source>
</evidence>
<keyword evidence="5 6" id="KW-0326">Glycosidase</keyword>
<sequence>MKLTKNVLSACIGAVLALSTVSGLAAPVKGADVSWMSEIEANGISFYNRSGVKKDILAIMKEQGMTAVRLRVWVNPADGWYNSTQDVVAKAKRAKAAGMKVMIDFHYSDSWADPGKQTKPAAWNGYSFQQLMDAVWNSTRFTLQAVKDAGVTVDWVQVGNETNNGMLWNEGKASVNMKNYAWLTNTGYNAAKSIYSNAKVVVHLANCHDNANFRWIFDGLKANGAKFDVIGASSYPTNATGYTWQSANSACLNNLNDMVARYAVPVMISEIGVPWDHAQAQTIVKDMITKVGQVNGGKGEAIFYWEPQARPGWKGYTLGAMDNNGKATAVWDAFK</sequence>
<evidence type="ECO:0000256" key="6">
    <source>
        <dbReference type="RuleBase" id="RU361192"/>
    </source>
</evidence>
<evidence type="ECO:0000256" key="1">
    <source>
        <dbReference type="ARBA" id="ARBA00001695"/>
    </source>
</evidence>
<keyword evidence="8" id="KW-1185">Reference proteome</keyword>
<dbReference type="GO" id="GO:0045490">
    <property type="term" value="P:pectin catabolic process"/>
    <property type="evidence" value="ECO:0007669"/>
    <property type="project" value="TreeGrafter"/>
</dbReference>
<proteinExistence type="inferred from homology"/>
<dbReference type="RefSeq" id="WP_094985978.1">
    <property type="nucleotide sequence ID" value="NZ_NHNI01000002.1"/>
</dbReference>
<dbReference type="PANTHER" id="PTHR34983">
    <property type="entry name" value="ARABINOGALACTAN ENDO-BETA-1,4-GALACTANASE A"/>
    <property type="match status" value="1"/>
</dbReference>
<comment type="similarity">
    <text evidence="2 6">Belongs to the glycosyl hydrolase 53 family.</text>
</comment>
<evidence type="ECO:0000256" key="3">
    <source>
        <dbReference type="ARBA" id="ARBA00012556"/>
    </source>
</evidence>
<protein>
    <recommendedName>
        <fullName evidence="3 6">Arabinogalactan endo-beta-1,4-galactanase</fullName>
        <ecNumber evidence="3 6">3.2.1.89</ecNumber>
    </recommendedName>
</protein>
<dbReference type="Proteomes" id="UP000216101">
    <property type="component" value="Unassembled WGS sequence"/>
</dbReference>